<feature type="chain" id="PRO_5025450447" description="Cytochrome P450" evidence="1">
    <location>
        <begin position="18"/>
        <end position="66"/>
    </location>
</feature>
<keyword evidence="3" id="KW-1185">Reference proteome</keyword>
<evidence type="ECO:0000313" key="2">
    <source>
        <dbReference type="EMBL" id="KAF2191515.1"/>
    </source>
</evidence>
<evidence type="ECO:0000313" key="3">
    <source>
        <dbReference type="Proteomes" id="UP000800200"/>
    </source>
</evidence>
<reference evidence="2" key="1">
    <citation type="journal article" date="2020" name="Stud. Mycol.">
        <title>101 Dothideomycetes genomes: a test case for predicting lifestyles and emergence of pathogens.</title>
        <authorList>
            <person name="Haridas S."/>
            <person name="Albert R."/>
            <person name="Binder M."/>
            <person name="Bloem J."/>
            <person name="Labutti K."/>
            <person name="Salamov A."/>
            <person name="Andreopoulos B."/>
            <person name="Baker S."/>
            <person name="Barry K."/>
            <person name="Bills G."/>
            <person name="Bluhm B."/>
            <person name="Cannon C."/>
            <person name="Castanera R."/>
            <person name="Culley D."/>
            <person name="Daum C."/>
            <person name="Ezra D."/>
            <person name="Gonzalez J."/>
            <person name="Henrissat B."/>
            <person name="Kuo A."/>
            <person name="Liang C."/>
            <person name="Lipzen A."/>
            <person name="Lutzoni F."/>
            <person name="Magnuson J."/>
            <person name="Mondo S."/>
            <person name="Nolan M."/>
            <person name="Ohm R."/>
            <person name="Pangilinan J."/>
            <person name="Park H.-J."/>
            <person name="Ramirez L."/>
            <person name="Alfaro M."/>
            <person name="Sun H."/>
            <person name="Tritt A."/>
            <person name="Yoshinaga Y."/>
            <person name="Zwiers L.-H."/>
            <person name="Turgeon B."/>
            <person name="Goodwin S."/>
            <person name="Spatafora J."/>
            <person name="Crous P."/>
            <person name="Grigoriev I."/>
        </authorList>
    </citation>
    <scope>NUCLEOTIDE SEQUENCE</scope>
    <source>
        <strain evidence="2">CBS 207.26</strain>
    </source>
</reference>
<evidence type="ECO:0000256" key="1">
    <source>
        <dbReference type="SAM" id="SignalP"/>
    </source>
</evidence>
<organism evidence="2 3">
    <name type="scientific">Zopfia rhizophila CBS 207.26</name>
    <dbReference type="NCBI Taxonomy" id="1314779"/>
    <lineage>
        <taxon>Eukaryota</taxon>
        <taxon>Fungi</taxon>
        <taxon>Dikarya</taxon>
        <taxon>Ascomycota</taxon>
        <taxon>Pezizomycotina</taxon>
        <taxon>Dothideomycetes</taxon>
        <taxon>Dothideomycetes incertae sedis</taxon>
        <taxon>Zopfiaceae</taxon>
        <taxon>Zopfia</taxon>
    </lineage>
</organism>
<dbReference type="Proteomes" id="UP000800200">
    <property type="component" value="Unassembled WGS sequence"/>
</dbReference>
<gene>
    <name evidence="2" type="ORF">K469DRAFT_720565</name>
</gene>
<feature type="signal peptide" evidence="1">
    <location>
        <begin position="1"/>
        <end position="17"/>
    </location>
</feature>
<evidence type="ECO:0008006" key="4">
    <source>
        <dbReference type="Google" id="ProtNLM"/>
    </source>
</evidence>
<keyword evidence="1" id="KW-0732">Signal</keyword>
<name>A0A6A6EK49_9PEZI</name>
<dbReference type="EMBL" id="ML994617">
    <property type="protein sequence ID" value="KAF2191515.1"/>
    <property type="molecule type" value="Genomic_DNA"/>
</dbReference>
<dbReference type="AlphaFoldDB" id="A0A6A6EK49"/>
<sequence>MCVGMQLAFAEIYLTLGGLFGPGGFGGGEEGKLELYETSERDVGVESDWFNPVPWDRSKGVRVVVK</sequence>
<proteinExistence type="predicted"/>
<protein>
    <recommendedName>
        <fullName evidence="4">Cytochrome P450</fullName>
    </recommendedName>
</protein>
<accession>A0A6A6EK49</accession>